<gene>
    <name evidence="5" type="ORF">RDV89_02410</name>
</gene>
<dbReference type="Pfam" id="PF00436">
    <property type="entry name" value="SSB"/>
    <property type="match status" value="1"/>
</dbReference>
<dbReference type="EMBL" id="JAVYII010000001">
    <property type="protein sequence ID" value="MDT9591904.1"/>
    <property type="molecule type" value="Genomic_DNA"/>
</dbReference>
<accession>A0ABU3PRQ4</accession>
<organism evidence="5 6">
    <name type="scientific">Nocardioides imazamoxiresistens</name>
    <dbReference type="NCBI Taxonomy" id="3231893"/>
    <lineage>
        <taxon>Bacteria</taxon>
        <taxon>Bacillati</taxon>
        <taxon>Actinomycetota</taxon>
        <taxon>Actinomycetes</taxon>
        <taxon>Propionibacteriales</taxon>
        <taxon>Nocardioidaceae</taxon>
        <taxon>Nocardioides</taxon>
    </lineage>
</organism>
<evidence type="ECO:0000313" key="5">
    <source>
        <dbReference type="EMBL" id="MDT9591904.1"/>
    </source>
</evidence>
<dbReference type="GO" id="GO:0003677">
    <property type="term" value="F:DNA binding"/>
    <property type="evidence" value="ECO:0007669"/>
    <property type="project" value="UniProtKB-KW"/>
</dbReference>
<name>A0ABU3PRQ4_9ACTN</name>
<evidence type="ECO:0000313" key="6">
    <source>
        <dbReference type="Proteomes" id="UP001268542"/>
    </source>
</evidence>
<keyword evidence="6" id="KW-1185">Reference proteome</keyword>
<dbReference type="InterPro" id="IPR011344">
    <property type="entry name" value="ssDNA-bd"/>
</dbReference>
<dbReference type="CDD" id="cd04496">
    <property type="entry name" value="SSB_OBF"/>
    <property type="match status" value="1"/>
</dbReference>
<dbReference type="NCBIfam" id="TIGR00621">
    <property type="entry name" value="ssb"/>
    <property type="match status" value="1"/>
</dbReference>
<evidence type="ECO:0000256" key="2">
    <source>
        <dbReference type="PIRNR" id="PIRNR002070"/>
    </source>
</evidence>
<sequence>MSTTHITVQGWVGSEVNYAVTPGGHAVATFRLGSTPQRQARDGSWQSGETNWFTVKTWRHVADHVHHSVLRGQPVVVTGRLLVDSWQRPDGSIATRQVVEATGLGHDLTKGTARFLRDAGAPAVVRREAPADDARDGARDDARDDEEAVAPGADGERAEPAERADAGGATGEAEAA</sequence>
<keyword evidence="1 2" id="KW-0238">DNA-binding</keyword>
<feature type="region of interest" description="Disordered" evidence="4">
    <location>
        <begin position="124"/>
        <end position="176"/>
    </location>
</feature>
<dbReference type="Proteomes" id="UP001268542">
    <property type="component" value="Unassembled WGS sequence"/>
</dbReference>
<feature type="compositionally biased region" description="Basic and acidic residues" evidence="4">
    <location>
        <begin position="125"/>
        <end position="142"/>
    </location>
</feature>
<dbReference type="InterPro" id="IPR012340">
    <property type="entry name" value="NA-bd_OB-fold"/>
</dbReference>
<dbReference type="SUPFAM" id="SSF50249">
    <property type="entry name" value="Nucleic acid-binding proteins"/>
    <property type="match status" value="1"/>
</dbReference>
<proteinExistence type="predicted"/>
<dbReference type="PROSITE" id="PS50935">
    <property type="entry name" value="SSB"/>
    <property type="match status" value="1"/>
</dbReference>
<dbReference type="PIRSF" id="PIRSF002070">
    <property type="entry name" value="SSB"/>
    <property type="match status" value="1"/>
</dbReference>
<dbReference type="Gene3D" id="2.40.50.140">
    <property type="entry name" value="Nucleic acid-binding proteins"/>
    <property type="match status" value="1"/>
</dbReference>
<reference evidence="5 6" key="1">
    <citation type="submission" date="2023-08" db="EMBL/GenBank/DDBJ databases">
        <title>Nocardioides seae sp. nov., a bacterium isolated from a soil.</title>
        <authorList>
            <person name="Wang X."/>
        </authorList>
    </citation>
    <scope>NUCLEOTIDE SEQUENCE [LARGE SCALE GENOMIC DNA]</scope>
    <source>
        <strain evidence="5 6">YZH12</strain>
    </source>
</reference>
<evidence type="ECO:0000256" key="4">
    <source>
        <dbReference type="SAM" id="MobiDB-lite"/>
    </source>
</evidence>
<comment type="caution">
    <text evidence="5">The sequence shown here is derived from an EMBL/GenBank/DDBJ whole genome shotgun (WGS) entry which is preliminary data.</text>
</comment>
<evidence type="ECO:0000256" key="3">
    <source>
        <dbReference type="RuleBase" id="RU000524"/>
    </source>
</evidence>
<protein>
    <recommendedName>
        <fullName evidence="2 3">Single-stranded DNA-binding protein</fullName>
    </recommendedName>
</protein>
<dbReference type="RefSeq" id="WP_315730974.1">
    <property type="nucleotide sequence ID" value="NZ_JAVYII010000001.1"/>
</dbReference>
<feature type="compositionally biased region" description="Basic and acidic residues" evidence="4">
    <location>
        <begin position="154"/>
        <end position="165"/>
    </location>
</feature>
<evidence type="ECO:0000256" key="1">
    <source>
        <dbReference type="ARBA" id="ARBA00023125"/>
    </source>
</evidence>
<dbReference type="InterPro" id="IPR000424">
    <property type="entry name" value="Primosome_PriB/ssb"/>
</dbReference>